<evidence type="ECO:0000256" key="2">
    <source>
        <dbReference type="ARBA" id="ARBA00022475"/>
    </source>
</evidence>
<comment type="subcellular location">
    <subcellularLocation>
        <location evidence="1">Cell membrane</location>
        <topology evidence="1">Multi-pass membrane protein</topology>
    </subcellularLocation>
</comment>
<gene>
    <name evidence="15" type="primary">cysltr3</name>
</gene>
<dbReference type="AlphaFoldDB" id="A0A6P3VR17"/>
<evidence type="ECO:0000313" key="14">
    <source>
        <dbReference type="Proteomes" id="UP000515152"/>
    </source>
</evidence>
<evidence type="ECO:0000256" key="8">
    <source>
        <dbReference type="ARBA" id="ARBA00023136"/>
    </source>
</evidence>
<keyword evidence="2" id="KW-1003">Cell membrane</keyword>
<keyword evidence="7" id="KW-1064">Adaptive immunity</keyword>
<evidence type="ECO:0000256" key="5">
    <source>
        <dbReference type="ARBA" id="ARBA00022989"/>
    </source>
</evidence>
<feature type="transmembrane region" description="Helical" evidence="12">
    <location>
        <begin position="159"/>
        <end position="183"/>
    </location>
</feature>
<keyword evidence="8 12" id="KW-0472">Membrane</keyword>
<evidence type="ECO:0000256" key="9">
    <source>
        <dbReference type="ARBA" id="ARBA00023157"/>
    </source>
</evidence>
<dbReference type="OrthoDB" id="9990906at2759"/>
<protein>
    <submittedName>
        <fullName evidence="15">Cysteinyl leukotriene receptor 2</fullName>
    </submittedName>
</protein>
<evidence type="ECO:0000256" key="4">
    <source>
        <dbReference type="ARBA" id="ARBA00022859"/>
    </source>
</evidence>
<feature type="transmembrane region" description="Helical" evidence="12">
    <location>
        <begin position="249"/>
        <end position="269"/>
    </location>
</feature>
<evidence type="ECO:0000313" key="15">
    <source>
        <dbReference type="RefSeq" id="XP_012677987.2"/>
    </source>
</evidence>
<dbReference type="InterPro" id="IPR000276">
    <property type="entry name" value="GPCR_Rhodpsn"/>
</dbReference>
<evidence type="ECO:0000259" key="13">
    <source>
        <dbReference type="PROSITE" id="PS50262"/>
    </source>
</evidence>
<dbReference type="FunFam" id="1.20.1070.10:FF:000017">
    <property type="entry name" value="lysophosphatidic acid receptor 4"/>
    <property type="match status" value="1"/>
</dbReference>
<evidence type="ECO:0000256" key="11">
    <source>
        <dbReference type="ARBA" id="ARBA00023224"/>
    </source>
</evidence>
<keyword evidence="4" id="KW-0391">Immunity</keyword>
<dbReference type="RefSeq" id="XP_012677987.2">
    <property type="nucleotide sequence ID" value="XM_012822533.3"/>
</dbReference>
<accession>A0A6P3VR17</accession>
<evidence type="ECO:0000256" key="3">
    <source>
        <dbReference type="ARBA" id="ARBA00022692"/>
    </source>
</evidence>
<dbReference type="PRINTS" id="PR01157">
    <property type="entry name" value="P2YPURNOCPTR"/>
</dbReference>
<dbReference type="PROSITE" id="PS50262">
    <property type="entry name" value="G_PROTEIN_RECEP_F1_2"/>
    <property type="match status" value="1"/>
</dbReference>
<name>A0A6P3VR17_CLUHA</name>
<keyword evidence="6" id="KW-0297">G-protein coupled receptor</keyword>
<evidence type="ECO:0000256" key="7">
    <source>
        <dbReference type="ARBA" id="ARBA00023130"/>
    </source>
</evidence>
<feature type="transmembrane region" description="Helical" evidence="12">
    <location>
        <begin position="43"/>
        <end position="68"/>
    </location>
</feature>
<dbReference type="PANTHER" id="PTHR24231:SF52">
    <property type="entry name" value="CYSTEINYL LEUKOTRIENE RECEPTOR 2-LIKE"/>
    <property type="match status" value="1"/>
</dbReference>
<dbReference type="Proteomes" id="UP000515152">
    <property type="component" value="Chromosome 5"/>
</dbReference>
<dbReference type="GeneID" id="105895842"/>
<evidence type="ECO:0000256" key="6">
    <source>
        <dbReference type="ARBA" id="ARBA00023040"/>
    </source>
</evidence>
<feature type="transmembrane region" description="Helical" evidence="12">
    <location>
        <begin position="120"/>
        <end position="139"/>
    </location>
</feature>
<feature type="transmembrane region" description="Helical" evidence="12">
    <location>
        <begin position="203"/>
        <end position="228"/>
    </location>
</feature>
<sequence length="358" mass="40929">MTVPRLTTHQSPSSWFNASAGLPETQQWNQTCRNSSDQNFKYLAYTVTYSIVFPVGFLCNSVALFVFLRLTRKRSASTVLMINLALSDAGFSLTLPFRLVYYFRDCQWDFPDWLCRLCVFAFYLNLYTSVLFLTGLSVLRYIAIVHPLQNRSLATVKRATWLCLVIWVGVALLSCPFLMMGTWERQGKIICFEPRAQSWKHILALNYVALVLGFLLPFIIILGCYGSIMLTLARGKKRPRRNRQNRRRSVYLMAVILSTFLLCFLPYHLLRSLHLHSIVQRWGDQVTGWLMRVLVVTLCLAASNSCLNPLLYYFAGEAFRSVVRTTVRSRLSTASFSSLGPGSMHLRMRSQCPPPTAV</sequence>
<dbReference type="InterPro" id="IPR017452">
    <property type="entry name" value="GPCR_Rhodpsn_7TM"/>
</dbReference>
<feature type="domain" description="G-protein coupled receptors family 1 profile" evidence="13">
    <location>
        <begin position="59"/>
        <end position="312"/>
    </location>
</feature>
<dbReference type="Gene3D" id="1.20.1070.10">
    <property type="entry name" value="Rhodopsin 7-helix transmembrane proteins"/>
    <property type="match status" value="1"/>
</dbReference>
<evidence type="ECO:0000256" key="12">
    <source>
        <dbReference type="SAM" id="Phobius"/>
    </source>
</evidence>
<dbReference type="PANTHER" id="PTHR24231">
    <property type="entry name" value="PURINOCEPTOR-RELATED G-PROTEIN COUPLED RECEPTOR"/>
    <property type="match status" value="1"/>
</dbReference>
<keyword evidence="10 15" id="KW-0675">Receptor</keyword>
<keyword evidence="11" id="KW-0807">Transducer</keyword>
<evidence type="ECO:0000256" key="1">
    <source>
        <dbReference type="ARBA" id="ARBA00004651"/>
    </source>
</evidence>
<dbReference type="PRINTS" id="PR00237">
    <property type="entry name" value="GPCRRHODOPSN"/>
</dbReference>
<organism evidence="14 15">
    <name type="scientific">Clupea harengus</name>
    <name type="common">Atlantic herring</name>
    <dbReference type="NCBI Taxonomy" id="7950"/>
    <lineage>
        <taxon>Eukaryota</taxon>
        <taxon>Metazoa</taxon>
        <taxon>Chordata</taxon>
        <taxon>Craniata</taxon>
        <taxon>Vertebrata</taxon>
        <taxon>Euteleostomi</taxon>
        <taxon>Actinopterygii</taxon>
        <taxon>Neopterygii</taxon>
        <taxon>Teleostei</taxon>
        <taxon>Clupei</taxon>
        <taxon>Clupeiformes</taxon>
        <taxon>Clupeoidei</taxon>
        <taxon>Clupeidae</taxon>
        <taxon>Clupea</taxon>
    </lineage>
</organism>
<dbReference type="GO" id="GO:0002250">
    <property type="term" value="P:adaptive immune response"/>
    <property type="evidence" value="ECO:0007669"/>
    <property type="project" value="UniProtKB-KW"/>
</dbReference>
<dbReference type="CTD" id="100334963"/>
<reference evidence="15" key="1">
    <citation type="submission" date="2025-08" db="UniProtKB">
        <authorList>
            <consortium name="RefSeq"/>
        </authorList>
    </citation>
    <scope>IDENTIFICATION</scope>
</reference>
<keyword evidence="5 12" id="KW-1133">Transmembrane helix</keyword>
<dbReference type="GO" id="GO:0004930">
    <property type="term" value="F:G protein-coupled receptor activity"/>
    <property type="evidence" value="ECO:0007669"/>
    <property type="project" value="UniProtKB-KW"/>
</dbReference>
<keyword evidence="9" id="KW-1015">Disulfide bond</keyword>
<dbReference type="Pfam" id="PF00001">
    <property type="entry name" value="7tm_1"/>
    <property type="match status" value="1"/>
</dbReference>
<feature type="transmembrane region" description="Helical" evidence="12">
    <location>
        <begin position="80"/>
        <end position="100"/>
    </location>
</feature>
<keyword evidence="14" id="KW-1185">Reference proteome</keyword>
<dbReference type="SUPFAM" id="SSF81321">
    <property type="entry name" value="Family A G protein-coupled receptor-like"/>
    <property type="match status" value="1"/>
</dbReference>
<dbReference type="GO" id="GO:0005886">
    <property type="term" value="C:plasma membrane"/>
    <property type="evidence" value="ECO:0007669"/>
    <property type="project" value="UniProtKB-SubCell"/>
</dbReference>
<evidence type="ECO:0000256" key="10">
    <source>
        <dbReference type="ARBA" id="ARBA00023170"/>
    </source>
</evidence>
<keyword evidence="3 12" id="KW-0812">Transmembrane</keyword>
<dbReference type="KEGG" id="char:105895842"/>
<feature type="transmembrane region" description="Helical" evidence="12">
    <location>
        <begin position="289"/>
        <end position="314"/>
    </location>
</feature>
<proteinExistence type="predicted"/>